<comment type="caution">
    <text evidence="1">The sequence shown here is derived from an EMBL/GenBank/DDBJ whole genome shotgun (WGS) entry which is preliminary data.</text>
</comment>
<protein>
    <submittedName>
        <fullName evidence="1">Uncharacterized protein</fullName>
    </submittedName>
</protein>
<gene>
    <name evidence="1" type="ORF">JM946_00130</name>
</gene>
<organism evidence="1 2">
    <name type="scientific">Steroidobacter gossypii</name>
    <dbReference type="NCBI Taxonomy" id="2805490"/>
    <lineage>
        <taxon>Bacteria</taxon>
        <taxon>Pseudomonadati</taxon>
        <taxon>Pseudomonadota</taxon>
        <taxon>Gammaproteobacteria</taxon>
        <taxon>Steroidobacterales</taxon>
        <taxon>Steroidobacteraceae</taxon>
        <taxon>Steroidobacter</taxon>
    </lineage>
</organism>
<proteinExistence type="predicted"/>
<evidence type="ECO:0000313" key="1">
    <source>
        <dbReference type="EMBL" id="MBM0103126.1"/>
    </source>
</evidence>
<dbReference type="EMBL" id="JAEVLS010000001">
    <property type="protein sequence ID" value="MBM0103126.1"/>
    <property type="molecule type" value="Genomic_DNA"/>
</dbReference>
<keyword evidence="2" id="KW-1185">Reference proteome</keyword>
<dbReference type="Proteomes" id="UP000661077">
    <property type="component" value="Unassembled WGS sequence"/>
</dbReference>
<name>A0ABS1WQ69_9GAMM</name>
<reference evidence="1 2" key="1">
    <citation type="journal article" date="2021" name="Int. J. Syst. Evol. Microbiol.">
        <title>Steroidobacter gossypii sp. nov., isolated from soil of cotton cropping field.</title>
        <authorList>
            <person name="Huang R."/>
            <person name="Yang S."/>
            <person name="Zhen C."/>
            <person name="Liu W."/>
        </authorList>
    </citation>
    <scope>NUCLEOTIDE SEQUENCE [LARGE SCALE GENOMIC DNA]</scope>
    <source>
        <strain evidence="1 2">S1-65</strain>
    </source>
</reference>
<accession>A0ABS1WQ69</accession>
<sequence>MSDFEPPIENLDAFDIVGERLDGGVDLVVVRSGPLDDSPETPGLLRRKIENHLREAVSEDFRSQFGTESPVRISISCAHPISSAASGLINVLRTDASNHGMELELVKDMA</sequence>
<evidence type="ECO:0000313" key="2">
    <source>
        <dbReference type="Proteomes" id="UP000661077"/>
    </source>
</evidence>
<dbReference type="RefSeq" id="WP_203165112.1">
    <property type="nucleotide sequence ID" value="NZ_JAEVLS010000001.1"/>
</dbReference>